<organism evidence="2 3">
    <name type="scientific">Vreelandella andesensis</name>
    <dbReference type="NCBI Taxonomy" id="447567"/>
    <lineage>
        <taxon>Bacteria</taxon>
        <taxon>Pseudomonadati</taxon>
        <taxon>Pseudomonadota</taxon>
        <taxon>Gammaproteobacteria</taxon>
        <taxon>Oceanospirillales</taxon>
        <taxon>Halomonadaceae</taxon>
        <taxon>Vreelandella</taxon>
    </lineage>
</organism>
<feature type="chain" id="PRO_5019240157" description="Fimbrial protein" evidence="1">
    <location>
        <begin position="27"/>
        <end position="201"/>
    </location>
</feature>
<evidence type="ECO:0000256" key="1">
    <source>
        <dbReference type="SAM" id="SignalP"/>
    </source>
</evidence>
<comment type="caution">
    <text evidence="2">The sequence shown here is derived from an EMBL/GenBank/DDBJ whole genome shotgun (WGS) entry which is preliminary data.</text>
</comment>
<name>A0A433KQP7_9GAMM</name>
<evidence type="ECO:0008006" key="4">
    <source>
        <dbReference type="Google" id="ProtNLM"/>
    </source>
</evidence>
<evidence type="ECO:0000313" key="2">
    <source>
        <dbReference type="EMBL" id="RUR31950.1"/>
    </source>
</evidence>
<dbReference type="RefSeq" id="WP_126945940.1">
    <property type="nucleotide sequence ID" value="NZ_RZHG01000013.1"/>
</dbReference>
<gene>
    <name evidence="2" type="ORF">ELY33_06980</name>
</gene>
<proteinExistence type="predicted"/>
<accession>A0A433KQP7</accession>
<keyword evidence="1" id="KW-0732">Signal</keyword>
<dbReference type="OrthoDB" id="6658275at2"/>
<dbReference type="Proteomes" id="UP000287336">
    <property type="component" value="Unassembled WGS sequence"/>
</dbReference>
<evidence type="ECO:0000313" key="3">
    <source>
        <dbReference type="Proteomes" id="UP000287336"/>
    </source>
</evidence>
<dbReference type="EMBL" id="RZHG01000013">
    <property type="protein sequence ID" value="RUR31950.1"/>
    <property type="molecule type" value="Genomic_DNA"/>
</dbReference>
<dbReference type="AlphaFoldDB" id="A0A433KQP7"/>
<reference evidence="2 3" key="1">
    <citation type="submission" date="2018-12" db="EMBL/GenBank/DDBJ databases">
        <title>three novel Halomonas strain isolated from plants.</title>
        <authorList>
            <person name="Sun C."/>
        </authorList>
    </citation>
    <scope>NUCLEOTIDE SEQUENCE [LARGE SCALE GENOMIC DNA]</scope>
    <source>
        <strain evidence="2 3">DSM 19434</strain>
    </source>
</reference>
<feature type="signal peptide" evidence="1">
    <location>
        <begin position="1"/>
        <end position="26"/>
    </location>
</feature>
<keyword evidence="3" id="KW-1185">Reference proteome</keyword>
<protein>
    <recommendedName>
        <fullName evidence="4">Fimbrial protein</fullName>
    </recommendedName>
</protein>
<sequence>MKSKLNKITLASFVALGTMLPINSQAQVGVEVIIGMPGIAILNYNEVVEVDIPAAALTALIGGTVAGDAQAFEEGTAAAVATENAGELQADFAIDVTEPTTIDFTNITLLLQNVWSVRGINNGDIEVVAAAGDQQTLTNGAASIVTSNPNVPQAAFAAPGMNPNNAFKGDVRLNLDLSDATAVGNYDGGGQSTYTLTVNLL</sequence>